<dbReference type="InterPro" id="IPR039975">
    <property type="entry name" value="IFT52"/>
</dbReference>
<keyword evidence="3" id="KW-1185">Reference proteome</keyword>
<dbReference type="PANTHER" id="PTHR12969:SF7">
    <property type="entry name" value="INTRAFLAGELLAR TRANSPORT PROTEIN 52 HOMOLOG"/>
    <property type="match status" value="1"/>
</dbReference>
<dbReference type="Pfam" id="PF18942">
    <property type="entry name" value="DUF5689"/>
    <property type="match status" value="1"/>
</dbReference>
<dbReference type="EMBL" id="JAUQTB010000002">
    <property type="protein sequence ID" value="MDO7905606.1"/>
    <property type="molecule type" value="Genomic_DNA"/>
</dbReference>
<comment type="caution">
    <text evidence="2">The sequence shown here is derived from an EMBL/GenBank/DDBJ whole genome shotgun (WGS) entry which is preliminary data.</text>
</comment>
<dbReference type="Proteomes" id="UP001240171">
    <property type="component" value="Unassembled WGS sequence"/>
</dbReference>
<reference evidence="2 3" key="1">
    <citation type="submission" date="2023-07" db="EMBL/GenBank/DDBJ databases">
        <title>Paenibacillus sp. JX-17 nov. isolated from soil.</title>
        <authorList>
            <person name="Wan Y."/>
            <person name="Liu B."/>
        </authorList>
    </citation>
    <scope>NUCLEOTIDE SEQUENCE [LARGE SCALE GENOMIC DNA]</scope>
    <source>
        <strain evidence="2 3">JX-17</strain>
    </source>
</reference>
<dbReference type="InterPro" id="IPR029062">
    <property type="entry name" value="Class_I_gatase-like"/>
</dbReference>
<evidence type="ECO:0000313" key="2">
    <source>
        <dbReference type="EMBL" id="MDO7905606.1"/>
    </source>
</evidence>
<dbReference type="Gene3D" id="2.60.40.10">
    <property type="entry name" value="Immunoglobulins"/>
    <property type="match status" value="2"/>
</dbReference>
<dbReference type="CDD" id="cd04486">
    <property type="entry name" value="YhcR_OBF_like"/>
    <property type="match status" value="1"/>
</dbReference>
<dbReference type="PANTHER" id="PTHR12969">
    <property type="entry name" value="NGD5/OSM-6/IFT52"/>
    <property type="match status" value="1"/>
</dbReference>
<accession>A0ABT9CD51</accession>
<gene>
    <name evidence="2" type="ORF">Q5741_04170</name>
</gene>
<dbReference type="RefSeq" id="WP_305022811.1">
    <property type="nucleotide sequence ID" value="NZ_JAUQTB010000002.1"/>
</dbReference>
<evidence type="ECO:0000313" key="3">
    <source>
        <dbReference type="Proteomes" id="UP001240171"/>
    </source>
</evidence>
<dbReference type="SUPFAM" id="SSF52317">
    <property type="entry name" value="Class I glutamine amidotransferase-like"/>
    <property type="match status" value="1"/>
</dbReference>
<dbReference type="SUPFAM" id="SSF81296">
    <property type="entry name" value="E set domains"/>
    <property type="match status" value="2"/>
</dbReference>
<feature type="domain" description="DUF5689" evidence="1">
    <location>
        <begin position="552"/>
        <end position="718"/>
    </location>
</feature>
<sequence length="926" mass="97646">MGTFARLRAAGVKTALALSLALSLQPGWIGGNEAHAEGPSDPAPSIEAKVVNEHAGKKILFDNTHGQTSGAADWVIDGGFSDFGNALAEDGFDVQELRKSGPFTYSDLSNYDVFVIAEPNIPFKTTEQAAMEQYVKSGGSIFFIGDHYNADRNKNRWDGSESINGYRRGAWDDPAKGMSTEERNSAAMQGVTSSDWLAANFGIRFRYNALGDINANNIVSPEQSFGITKGVSNVAMHAGSTLAIVDPAKAKGIVYLPQTSEAWGSAVDQGVYNGGGIAEGPYAAVAKVQKGKAAFIGDSSPVEDATPKYLREETGARKTTYDGFKEQDDAKLLVQMVDWLADKEDYTDFTQVPNLKLDAATKLLPMETPQTSTEPQAEPWSAPAAGYKWYDASTFKPGSYGGPAAAANAAYGFVKQAQLPSSEVFQIRVTADQLAANATLGGFSAGIYTAGGTQVAQIQNSDGTWPSAYGYSQTFSLTADSKGHAYKDLTVRMKPGTEGAANLRLRQNGSNLLTTAVTIANVPAEPLTEAGNPVPVQVSIAEARSKAEGTLVTVEGVVTTEPGAFGGQAFYLQDESGGIYVYQSQSGFHQGDRIKVTASLALYNTEMELTDPVSVEKTGTAPLPEAVAAEAVTGSNQGQLIQLTGVTISNVVGATPAGSFEFDAAADNGTISHIRVDARTGFTQSAFAFQAGDKVDITGVASIFKGAYQLKPRGSADIAAHETSEPPVTDPAASGAPAAAVLSSDNGYDTGLLDGVYNIKLNLWWGNNASQVKLYENGALISTQNLKAASPSAQSTVFPVTGKSNGTYTYTAELVNAFGTTKTAPLSLEVRDANPAKPVLSHDNWDGDGSYVVSAHLWWGTNAASYKLYENDQLIDTQALAAATPSAQQAQTAISGRKPGEYMYRAEFVNEAGTTSSETLVVKVSR</sequence>
<dbReference type="InterPro" id="IPR014756">
    <property type="entry name" value="Ig_E-set"/>
</dbReference>
<proteinExistence type="predicted"/>
<protein>
    <submittedName>
        <fullName evidence="2">DUF5689 domain-containing protein</fullName>
    </submittedName>
</protein>
<dbReference type="InterPro" id="IPR013783">
    <property type="entry name" value="Ig-like_fold"/>
</dbReference>
<name>A0ABT9CD51_9BACL</name>
<evidence type="ECO:0000259" key="1">
    <source>
        <dbReference type="Pfam" id="PF18942"/>
    </source>
</evidence>
<organism evidence="2 3">
    <name type="scientific">Paenibacillus lacisoli</name>
    <dbReference type="NCBI Taxonomy" id="3064525"/>
    <lineage>
        <taxon>Bacteria</taxon>
        <taxon>Bacillati</taxon>
        <taxon>Bacillota</taxon>
        <taxon>Bacilli</taxon>
        <taxon>Bacillales</taxon>
        <taxon>Paenibacillaceae</taxon>
        <taxon>Paenibacillus</taxon>
    </lineage>
</organism>
<dbReference type="Gene3D" id="3.40.50.880">
    <property type="match status" value="1"/>
</dbReference>
<dbReference type="InterPro" id="IPR043744">
    <property type="entry name" value="DUF5689"/>
</dbReference>